<comment type="caution">
    <text evidence="8">The sequence shown here is derived from an EMBL/GenBank/DDBJ whole genome shotgun (WGS) entry which is preliminary data.</text>
</comment>
<protein>
    <submittedName>
        <fullName evidence="8">Lipopolysaccharide biosynthesis protein</fullName>
    </submittedName>
</protein>
<evidence type="ECO:0000313" key="8">
    <source>
        <dbReference type="EMBL" id="TXJ62533.1"/>
    </source>
</evidence>
<evidence type="ECO:0000256" key="2">
    <source>
        <dbReference type="ARBA" id="ARBA00007430"/>
    </source>
</evidence>
<feature type="transmembrane region" description="Helical" evidence="7">
    <location>
        <begin position="82"/>
        <end position="105"/>
    </location>
</feature>
<keyword evidence="6 7" id="KW-0472">Membrane</keyword>
<evidence type="ECO:0000256" key="1">
    <source>
        <dbReference type="ARBA" id="ARBA00004651"/>
    </source>
</evidence>
<dbReference type="PANTHER" id="PTHR30250:SF10">
    <property type="entry name" value="LIPOPOLYSACCHARIDE BIOSYNTHESIS PROTEIN WZXC"/>
    <property type="match status" value="1"/>
</dbReference>
<feature type="transmembrane region" description="Helical" evidence="7">
    <location>
        <begin position="441"/>
        <end position="459"/>
    </location>
</feature>
<evidence type="ECO:0000256" key="5">
    <source>
        <dbReference type="ARBA" id="ARBA00022989"/>
    </source>
</evidence>
<dbReference type="GO" id="GO:0005886">
    <property type="term" value="C:plasma membrane"/>
    <property type="evidence" value="ECO:0007669"/>
    <property type="project" value="UniProtKB-SubCell"/>
</dbReference>
<keyword evidence="4 7" id="KW-0812">Transmembrane</keyword>
<feature type="transmembrane region" description="Helical" evidence="7">
    <location>
        <begin position="148"/>
        <end position="173"/>
    </location>
</feature>
<dbReference type="RefSeq" id="WP_130830211.1">
    <property type="nucleotide sequence ID" value="NZ_SDIK01000026.1"/>
</dbReference>
<dbReference type="AlphaFoldDB" id="A0A5C8GKF8"/>
<gene>
    <name evidence="8" type="ORF">ETF27_04130</name>
</gene>
<evidence type="ECO:0000256" key="4">
    <source>
        <dbReference type="ARBA" id="ARBA00022692"/>
    </source>
</evidence>
<name>A0A5C8GKF8_9BACT</name>
<proteinExistence type="inferred from homology"/>
<dbReference type="EMBL" id="SDIK01000026">
    <property type="protein sequence ID" value="TXJ62533.1"/>
    <property type="molecule type" value="Genomic_DNA"/>
</dbReference>
<feature type="transmembrane region" description="Helical" evidence="7">
    <location>
        <begin position="380"/>
        <end position="401"/>
    </location>
</feature>
<evidence type="ECO:0000256" key="3">
    <source>
        <dbReference type="ARBA" id="ARBA00022475"/>
    </source>
</evidence>
<dbReference type="PANTHER" id="PTHR30250">
    <property type="entry name" value="PST FAMILY PREDICTED COLANIC ACID TRANSPORTER"/>
    <property type="match status" value="1"/>
</dbReference>
<evidence type="ECO:0000256" key="7">
    <source>
        <dbReference type="SAM" id="Phobius"/>
    </source>
</evidence>
<comment type="subcellular location">
    <subcellularLocation>
        <location evidence="1">Cell membrane</location>
        <topology evidence="1">Multi-pass membrane protein</topology>
    </subcellularLocation>
</comment>
<keyword evidence="5 7" id="KW-1133">Transmembrane helix</keyword>
<dbReference type="OrthoDB" id="9770347at2"/>
<feature type="transmembrane region" description="Helical" evidence="7">
    <location>
        <begin position="44"/>
        <end position="61"/>
    </location>
</feature>
<dbReference type="Proteomes" id="UP000321612">
    <property type="component" value="Unassembled WGS sequence"/>
</dbReference>
<feature type="transmembrane region" description="Helical" evidence="7">
    <location>
        <begin position="356"/>
        <end position="374"/>
    </location>
</feature>
<feature type="transmembrane region" description="Helical" evidence="7">
    <location>
        <begin position="413"/>
        <end position="435"/>
    </location>
</feature>
<evidence type="ECO:0000256" key="6">
    <source>
        <dbReference type="ARBA" id="ARBA00023136"/>
    </source>
</evidence>
<keyword evidence="3" id="KW-1003">Cell membrane</keyword>
<sequence length="480" mass="53811">MAQKTLKEKTAKGLFWGAVNNGSMQVLNAVIGIFLSRILTTSDYGLVGMLAIFTAVAAALQESGFTSALANLEKATDNDYNAVFWFSTFVSWGSYLLLFFCAPLIADFFHHTELVDLSRFIFATLLFSAVGTAPAAYLFKNLMVRETALLRITSLLVSGMVGIILALKGYAYWSLAWQQMLYISLTSLGRFFLVPWRPSFKIDFKPICRMFSFSYKILITTIVNTISQNFLTVIFGRLYPAAAVGNFTQAFKWDTMASTFVSGTTGQVAQPILVEVNSNRERQVNVFRKMLRFTAFLAFPAMFGLAMVAHEFIVVLVSEKWVGSILLLRILCVSGAFLPFYTLYQNLIISRGKSDIYMVCTIALIVLQIGLMMVCYAKGIVFMVSVYTVVSVLWLFVWQYFAHRAIGVRLLDVMLDICPYLFITLAVMSATYFLTISVSNLIILLLLRIVLAAVLYFMVMKLCGSKMLAECMEYLRGKKG</sequence>
<feature type="transmembrane region" description="Helical" evidence="7">
    <location>
        <begin position="321"/>
        <end position="344"/>
    </location>
</feature>
<comment type="similarity">
    <text evidence="2">Belongs to the polysaccharide synthase family.</text>
</comment>
<dbReference type="Pfam" id="PF13440">
    <property type="entry name" value="Polysacc_synt_3"/>
    <property type="match status" value="1"/>
</dbReference>
<feature type="transmembrane region" description="Helical" evidence="7">
    <location>
        <begin position="290"/>
        <end position="309"/>
    </location>
</feature>
<organism evidence="8 9">
    <name type="scientific">Prevotella brunnea</name>
    <dbReference type="NCBI Taxonomy" id="2508867"/>
    <lineage>
        <taxon>Bacteria</taxon>
        <taxon>Pseudomonadati</taxon>
        <taxon>Bacteroidota</taxon>
        <taxon>Bacteroidia</taxon>
        <taxon>Bacteroidales</taxon>
        <taxon>Prevotellaceae</taxon>
        <taxon>Prevotella</taxon>
    </lineage>
</organism>
<accession>A0A5C8GKF8</accession>
<keyword evidence="9" id="KW-1185">Reference proteome</keyword>
<reference evidence="9" key="1">
    <citation type="submission" date="2019-05" db="EMBL/GenBank/DDBJ databases">
        <title>Prevotella brunnea sp. nov., isolated from a wound of a patient.</title>
        <authorList>
            <person name="Buhl M."/>
        </authorList>
    </citation>
    <scope>NUCLEOTIDE SEQUENCE [LARGE SCALE GENOMIC DNA]</scope>
    <source>
        <strain evidence="9">A2672</strain>
    </source>
</reference>
<evidence type="ECO:0000313" key="9">
    <source>
        <dbReference type="Proteomes" id="UP000321612"/>
    </source>
</evidence>
<feature type="transmembrane region" description="Helical" evidence="7">
    <location>
        <begin position="117"/>
        <end position="139"/>
    </location>
</feature>
<dbReference type="InterPro" id="IPR050833">
    <property type="entry name" value="Poly_Biosynth_Transport"/>
</dbReference>
<dbReference type="CDD" id="cd13127">
    <property type="entry name" value="MATE_tuaB_like"/>
    <property type="match status" value="1"/>
</dbReference>
<feature type="transmembrane region" description="Helical" evidence="7">
    <location>
        <begin position="14"/>
        <end position="38"/>
    </location>
</feature>